<protein>
    <submittedName>
        <fullName evidence="5">NAD(P)-dependent dehydrogenase (Short-subunit alcohol dehydrogenase family)</fullName>
    </submittedName>
</protein>
<gene>
    <name evidence="5" type="ORF">BJY17_003337</name>
</gene>
<comment type="similarity">
    <text evidence="1 4">Belongs to the short-chain dehydrogenases/reductases (SDR) family.</text>
</comment>
<keyword evidence="3" id="KW-0560">Oxidoreductase</keyword>
<evidence type="ECO:0000313" key="6">
    <source>
        <dbReference type="Proteomes" id="UP000549066"/>
    </source>
</evidence>
<dbReference type="Gene3D" id="3.40.50.720">
    <property type="entry name" value="NAD(P)-binding Rossmann-like Domain"/>
    <property type="match status" value="1"/>
</dbReference>
<name>A0A852X1Z6_9MICO</name>
<dbReference type="SUPFAM" id="SSF51735">
    <property type="entry name" value="NAD(P)-binding Rossmann-fold domains"/>
    <property type="match status" value="1"/>
</dbReference>
<dbReference type="Pfam" id="PF00106">
    <property type="entry name" value="adh_short"/>
    <property type="match status" value="1"/>
</dbReference>
<dbReference type="PRINTS" id="PR00080">
    <property type="entry name" value="SDRFAMILY"/>
</dbReference>
<proteinExistence type="inferred from homology"/>
<sequence>MSTIALVTGANRGLGFATATALARTGATVIIAGRDLEAVSTAANDLIAQGLSAEPLELDVSSSASASAAAEQIDARHGRLDILVNNAGILPEATVQTEHEFVDLGAFARTFETNVLGVATVTEKFLPLLRRSHAGRIVNVSSTMGSLSDQADESSPFYSSVVPAYQASKAAVNSMTIGLSKKFAGTPLKVTSVCPGWVQTDLAPGNREHAPTTAEEAARVVVIAATLPEHAASGTFIDRAGPVAW</sequence>
<evidence type="ECO:0000313" key="5">
    <source>
        <dbReference type="EMBL" id="NYG22590.1"/>
    </source>
</evidence>
<dbReference type="AlphaFoldDB" id="A0A852X1Z6"/>
<dbReference type="PANTHER" id="PTHR43490">
    <property type="entry name" value="(+)-NEOMENTHOL DEHYDROGENASE"/>
    <property type="match status" value="1"/>
</dbReference>
<dbReference type="InterPro" id="IPR036291">
    <property type="entry name" value="NAD(P)-bd_dom_sf"/>
</dbReference>
<dbReference type="RefSeq" id="WP_179552379.1">
    <property type="nucleotide sequence ID" value="NZ_JACCFI010000001.1"/>
</dbReference>
<evidence type="ECO:0000256" key="1">
    <source>
        <dbReference type="ARBA" id="ARBA00006484"/>
    </source>
</evidence>
<evidence type="ECO:0000256" key="3">
    <source>
        <dbReference type="ARBA" id="ARBA00023002"/>
    </source>
</evidence>
<dbReference type="Proteomes" id="UP000549066">
    <property type="component" value="Unassembled WGS sequence"/>
</dbReference>
<dbReference type="GO" id="GO:0016491">
    <property type="term" value="F:oxidoreductase activity"/>
    <property type="evidence" value="ECO:0007669"/>
    <property type="project" value="UniProtKB-KW"/>
</dbReference>
<reference evidence="5 6" key="1">
    <citation type="submission" date="2020-07" db="EMBL/GenBank/DDBJ databases">
        <title>Sequencing the genomes of 1000 actinobacteria strains.</title>
        <authorList>
            <person name="Klenk H.-P."/>
        </authorList>
    </citation>
    <scope>NUCLEOTIDE SEQUENCE [LARGE SCALE GENOMIC DNA]</scope>
    <source>
        <strain evidence="5 6">DSM 8598</strain>
    </source>
</reference>
<organism evidence="5 6">
    <name type="scientific">Agromyces hippuratus</name>
    <dbReference type="NCBI Taxonomy" id="286438"/>
    <lineage>
        <taxon>Bacteria</taxon>
        <taxon>Bacillati</taxon>
        <taxon>Actinomycetota</taxon>
        <taxon>Actinomycetes</taxon>
        <taxon>Micrococcales</taxon>
        <taxon>Microbacteriaceae</taxon>
        <taxon>Agromyces</taxon>
    </lineage>
</organism>
<keyword evidence="6" id="KW-1185">Reference proteome</keyword>
<dbReference type="PRINTS" id="PR00081">
    <property type="entry name" value="GDHRDH"/>
</dbReference>
<dbReference type="PANTHER" id="PTHR43490:SF99">
    <property type="entry name" value="SHORT-CHAIN DEHYDROGENASE_REDUCTASE"/>
    <property type="match status" value="1"/>
</dbReference>
<evidence type="ECO:0000256" key="4">
    <source>
        <dbReference type="RuleBase" id="RU000363"/>
    </source>
</evidence>
<evidence type="ECO:0000256" key="2">
    <source>
        <dbReference type="ARBA" id="ARBA00022857"/>
    </source>
</evidence>
<dbReference type="EMBL" id="JACCFI010000001">
    <property type="protein sequence ID" value="NYG22590.1"/>
    <property type="molecule type" value="Genomic_DNA"/>
</dbReference>
<comment type="caution">
    <text evidence="5">The sequence shown here is derived from an EMBL/GenBank/DDBJ whole genome shotgun (WGS) entry which is preliminary data.</text>
</comment>
<dbReference type="GO" id="GO:0016020">
    <property type="term" value="C:membrane"/>
    <property type="evidence" value="ECO:0007669"/>
    <property type="project" value="TreeGrafter"/>
</dbReference>
<dbReference type="InterPro" id="IPR002347">
    <property type="entry name" value="SDR_fam"/>
</dbReference>
<keyword evidence="2" id="KW-0521">NADP</keyword>
<accession>A0A852X1Z6</accession>